<dbReference type="InterPro" id="IPR005669">
    <property type="entry name" value="Thiosulph/SO4-bd"/>
</dbReference>
<dbReference type="Gene3D" id="3.40.190.10">
    <property type="entry name" value="Periplasmic binding protein-like II"/>
    <property type="match status" value="2"/>
</dbReference>
<evidence type="ECO:0000256" key="3">
    <source>
        <dbReference type="ARBA" id="ARBA00022729"/>
    </source>
</evidence>
<dbReference type="PANTHER" id="PTHR30368">
    <property type="entry name" value="SULFATE-BINDING PROTEIN"/>
    <property type="match status" value="1"/>
</dbReference>
<keyword evidence="7" id="KW-1185">Reference proteome</keyword>
<dbReference type="EMBL" id="CP126215">
    <property type="protein sequence ID" value="WIA17547.1"/>
    <property type="molecule type" value="Genomic_DNA"/>
</dbReference>
<evidence type="ECO:0000256" key="1">
    <source>
        <dbReference type="ARBA" id="ARBA00004418"/>
    </source>
</evidence>
<dbReference type="NCBIfam" id="TIGR00971">
    <property type="entry name" value="3a0106s03"/>
    <property type="match status" value="1"/>
</dbReference>
<feature type="region of interest" description="Disordered" evidence="5">
    <location>
        <begin position="46"/>
        <end position="96"/>
    </location>
</feature>
<evidence type="ECO:0000256" key="4">
    <source>
        <dbReference type="ARBA" id="ARBA00022764"/>
    </source>
</evidence>
<dbReference type="Proteomes" id="UP001244341">
    <property type="component" value="Chromosome 8b"/>
</dbReference>
<accession>A0ABY8U8E9</accession>
<evidence type="ECO:0000256" key="5">
    <source>
        <dbReference type="SAM" id="MobiDB-lite"/>
    </source>
</evidence>
<feature type="compositionally biased region" description="Low complexity" evidence="5">
    <location>
        <begin position="46"/>
        <end position="61"/>
    </location>
</feature>
<gene>
    <name evidence="6" type="ORF">OEZ85_014375</name>
</gene>
<evidence type="ECO:0000313" key="6">
    <source>
        <dbReference type="EMBL" id="WIA17547.1"/>
    </source>
</evidence>
<dbReference type="Pfam" id="PF13531">
    <property type="entry name" value="SBP_bac_11"/>
    <property type="match status" value="1"/>
</dbReference>
<keyword evidence="2" id="KW-0813">Transport</keyword>
<dbReference type="SUPFAM" id="SSF53850">
    <property type="entry name" value="Periplasmic binding protein-like II"/>
    <property type="match status" value="1"/>
</dbReference>
<keyword evidence="3" id="KW-0732">Signal</keyword>
<dbReference type="PANTHER" id="PTHR30368:SF2">
    <property type="entry name" value="SULFATE-BINDING PROTEIN"/>
    <property type="match status" value="1"/>
</dbReference>
<name>A0ABY8U8E9_TETOB</name>
<evidence type="ECO:0000256" key="2">
    <source>
        <dbReference type="ARBA" id="ARBA00022448"/>
    </source>
</evidence>
<protein>
    <recommendedName>
        <fullName evidence="8">Sulfate-binding protein</fullName>
    </recommendedName>
</protein>
<keyword evidence="4" id="KW-0574">Periplasm</keyword>
<evidence type="ECO:0008006" key="8">
    <source>
        <dbReference type="Google" id="ProtNLM"/>
    </source>
</evidence>
<reference evidence="6 7" key="1">
    <citation type="submission" date="2023-05" db="EMBL/GenBank/DDBJ databases">
        <title>A 100% complete, gapless, phased diploid assembly of the Scenedesmus obliquus UTEX 3031 genome.</title>
        <authorList>
            <person name="Biondi T.C."/>
            <person name="Hanschen E.R."/>
            <person name="Kwon T."/>
            <person name="Eng W."/>
            <person name="Kruse C.P.S."/>
            <person name="Koehler S.I."/>
            <person name="Kunde Y."/>
            <person name="Gleasner C.D."/>
            <person name="You Mak K.T."/>
            <person name="Polle J."/>
            <person name="Hovde B.T."/>
            <person name="Starkenburg S.R."/>
        </authorList>
    </citation>
    <scope>NUCLEOTIDE SEQUENCE [LARGE SCALE GENOMIC DNA]</scope>
    <source>
        <strain evidence="6 7">DOE0152z</strain>
    </source>
</reference>
<feature type="compositionally biased region" description="Gly residues" evidence="5">
    <location>
        <begin position="67"/>
        <end position="83"/>
    </location>
</feature>
<evidence type="ECO:0000313" key="7">
    <source>
        <dbReference type="Proteomes" id="UP001244341"/>
    </source>
</evidence>
<comment type="subcellular location">
    <subcellularLocation>
        <location evidence="1">Periplasm</location>
    </subcellularLocation>
</comment>
<sequence>MADLAASQSHAAAQQGSLASYKPAPRLLFGFSLAAFSQHARAAHAAGSSSNSAGQQQQQQALTLTSGPGGNSSSWGGGDGSSWGSGTPQNPGPQPLALLAAANKEPLVLTVASFAVTKLAYVRLTKLFREKYLQEQGVDVRFRLTFAGSGVQRQQQQHCSAVDVRFRLTFAGSGVQARAVIDGLPADMVALALPLDVQKIADAGLLSANWQKGFPLGSVVCETTVALVVRPGNPKNIQSWEDLTQPGLQVIVANPKTAGVARWIFLALWGSKMKKGAAAAKEYITKVFDNVLVQPRDAREASDVFYRQRLGDVLLTYENEVVLTNQVYGPEKALPYVVPSPNVRIECPMALVDKVLDARPAAAREAAHAFGKFCFTPEAQVEFGRVGFRINRKLCKTPPAHLAGQPQIKMWTVDKELGGWGSAQRRFFDAGEILDQIQADVGARKAEARKAGKK</sequence>
<proteinExistence type="predicted"/>
<organism evidence="6 7">
    <name type="scientific">Tetradesmus obliquus</name>
    <name type="common">Green alga</name>
    <name type="synonym">Acutodesmus obliquus</name>
    <dbReference type="NCBI Taxonomy" id="3088"/>
    <lineage>
        <taxon>Eukaryota</taxon>
        <taxon>Viridiplantae</taxon>
        <taxon>Chlorophyta</taxon>
        <taxon>core chlorophytes</taxon>
        <taxon>Chlorophyceae</taxon>
        <taxon>CS clade</taxon>
        <taxon>Sphaeropleales</taxon>
        <taxon>Scenedesmaceae</taxon>
        <taxon>Tetradesmus</taxon>
    </lineage>
</organism>